<dbReference type="OrthoDB" id="10251250at2759"/>
<keyword evidence="2" id="KW-1185">Reference proteome</keyword>
<reference evidence="1 2" key="1">
    <citation type="journal article" date="2008" name="Nature">
        <title>The Trichoplax genome and the nature of placozoans.</title>
        <authorList>
            <person name="Srivastava M."/>
            <person name="Begovic E."/>
            <person name="Chapman J."/>
            <person name="Putnam N.H."/>
            <person name="Hellsten U."/>
            <person name="Kawashima T."/>
            <person name="Kuo A."/>
            <person name="Mitros T."/>
            <person name="Salamov A."/>
            <person name="Carpenter M.L."/>
            <person name="Signorovitch A.Y."/>
            <person name="Moreno M.A."/>
            <person name="Kamm K."/>
            <person name="Grimwood J."/>
            <person name="Schmutz J."/>
            <person name="Shapiro H."/>
            <person name="Grigoriev I.V."/>
            <person name="Buss L.W."/>
            <person name="Schierwater B."/>
            <person name="Dellaporta S.L."/>
            <person name="Rokhsar D.S."/>
        </authorList>
    </citation>
    <scope>NUCLEOTIDE SEQUENCE [LARGE SCALE GENOMIC DNA]</scope>
    <source>
        <strain evidence="1 2">Grell-BS-1999</strain>
    </source>
</reference>
<dbReference type="KEGG" id="tad:TRIADDRAFT_60047"/>
<dbReference type="SUPFAM" id="SSF52058">
    <property type="entry name" value="L domain-like"/>
    <property type="match status" value="1"/>
</dbReference>
<name>B3S756_TRIAD</name>
<dbReference type="InParanoid" id="B3S756"/>
<dbReference type="STRING" id="10228.B3S756"/>
<dbReference type="OMA" id="HERSCAM"/>
<dbReference type="InterPro" id="IPR032675">
    <property type="entry name" value="LRR_dom_sf"/>
</dbReference>
<evidence type="ECO:0000313" key="2">
    <source>
        <dbReference type="Proteomes" id="UP000009022"/>
    </source>
</evidence>
<dbReference type="eggNOG" id="KOG1644">
    <property type="taxonomic scope" value="Eukaryota"/>
</dbReference>
<dbReference type="InterPro" id="IPR001611">
    <property type="entry name" value="Leu-rich_rpt"/>
</dbReference>
<dbReference type="PhylomeDB" id="B3S756"/>
<dbReference type="EMBL" id="DS985253">
    <property type="protein sequence ID" value="EDV21514.1"/>
    <property type="molecule type" value="Genomic_DNA"/>
</dbReference>
<dbReference type="PANTHER" id="PTHR46759:SF1">
    <property type="entry name" value="LEUCINE-RICH REPEAT-CONTAINING PROTEIN 72"/>
    <property type="match status" value="1"/>
</dbReference>
<dbReference type="GeneID" id="6757236"/>
<sequence>MAKKEETKFRQGLITDTSLIREQMKAMNLTRDVDVQQIHLGNRQLEEVSDLRRYKYLSILYLNDNKIREVAFLSRNYNLTELHLNNNNLKSLAGGLKQLHSLKVLALHCNQLTELADIGSECKYMNCLNYLNLYGNPLAHHPYYRYFVIFTIPSLKHFDRIEVSEDERKTVNEIYDDKAETIRKSIAFGKRTEKQETQMPNEDYLNDRNQRYPVYTNSLTSDRSTRREITLSETNTLEILERTREMQKLNEEAAVTKRSMKRSVMQFSMFDWSGIKKHEEIRLGDDEGSIPTITTVKIK</sequence>
<accession>B3S756</accession>
<dbReference type="RefSeq" id="XP_002116114.1">
    <property type="nucleotide sequence ID" value="XM_002116078.1"/>
</dbReference>
<dbReference type="Proteomes" id="UP000009022">
    <property type="component" value="Unassembled WGS sequence"/>
</dbReference>
<dbReference type="Gene3D" id="3.80.10.10">
    <property type="entry name" value="Ribonuclease Inhibitor"/>
    <property type="match status" value="1"/>
</dbReference>
<gene>
    <name evidence="1" type="ORF">TRIADDRAFT_60047</name>
</gene>
<dbReference type="PANTHER" id="PTHR46759">
    <property type="entry name" value="LEUCINE-RICH REPEAT-CONTAINING PROTEIN 72"/>
    <property type="match status" value="1"/>
</dbReference>
<evidence type="ECO:0000313" key="1">
    <source>
        <dbReference type="EMBL" id="EDV21514.1"/>
    </source>
</evidence>
<dbReference type="CTD" id="6757236"/>
<proteinExistence type="predicted"/>
<dbReference type="Pfam" id="PF14580">
    <property type="entry name" value="LRR_9"/>
    <property type="match status" value="1"/>
</dbReference>
<dbReference type="HOGENOM" id="CLU_061027_4_0_1"/>
<organism evidence="1 2">
    <name type="scientific">Trichoplax adhaerens</name>
    <name type="common">Trichoplax reptans</name>
    <dbReference type="NCBI Taxonomy" id="10228"/>
    <lineage>
        <taxon>Eukaryota</taxon>
        <taxon>Metazoa</taxon>
        <taxon>Placozoa</taxon>
        <taxon>Uniplacotomia</taxon>
        <taxon>Trichoplacea</taxon>
        <taxon>Trichoplacidae</taxon>
        <taxon>Trichoplax</taxon>
    </lineage>
</organism>
<dbReference type="PROSITE" id="PS51450">
    <property type="entry name" value="LRR"/>
    <property type="match status" value="2"/>
</dbReference>
<evidence type="ECO:0008006" key="3">
    <source>
        <dbReference type="Google" id="ProtNLM"/>
    </source>
</evidence>
<dbReference type="InterPro" id="IPR042655">
    <property type="entry name" value="LRC72"/>
</dbReference>
<dbReference type="AlphaFoldDB" id="B3S756"/>
<protein>
    <recommendedName>
        <fullName evidence="3">U2A'/phosphoprotein 32 family A C-terminal domain-containing protein</fullName>
    </recommendedName>
</protein>